<keyword evidence="4 5" id="KW-0472">Membrane</keyword>
<dbReference type="GO" id="GO:0016020">
    <property type="term" value="C:membrane"/>
    <property type="evidence" value="ECO:0007669"/>
    <property type="project" value="UniProtKB-SubCell"/>
</dbReference>
<dbReference type="GeneID" id="113467558"/>
<feature type="transmembrane region" description="Helical" evidence="5">
    <location>
        <begin position="121"/>
        <end position="142"/>
    </location>
</feature>
<dbReference type="SUPFAM" id="SSF103473">
    <property type="entry name" value="MFS general substrate transporter"/>
    <property type="match status" value="1"/>
</dbReference>
<evidence type="ECO:0000313" key="8">
    <source>
        <dbReference type="RefSeq" id="XP_026679602.1"/>
    </source>
</evidence>
<sequence length="211" mass="23659">MRCAMLGRFFISTPTSVRALQSNLNWVCAQDTLPTLAQAIFFCGAIVGGLVFGWVADHFGRIPALVGTNLTGFVAGVATAFASTFWQFAICRFFVGLAFDNCFTMMYILVLEYVGPSWRTFVANMSIAIFFTLAASLLPWIAYYVANWQYLCVITSLPLLVAVITPWIVPESARWLVSQGRVDEAVVIMKRFEKINNKKVDPKLYQQLKVR</sequence>
<gene>
    <name evidence="8" type="primary">LOC113467558</name>
</gene>
<dbReference type="RefSeq" id="XP_026679602.1">
    <property type="nucleotide sequence ID" value="XM_026823801.1"/>
</dbReference>
<feature type="transmembrane region" description="Helical" evidence="5">
    <location>
        <begin position="62"/>
        <end position="87"/>
    </location>
</feature>
<name>A0A3Q0ITK9_DIACI</name>
<dbReference type="PaxDb" id="121845-A0A3Q0ITK9"/>
<dbReference type="InterPro" id="IPR005828">
    <property type="entry name" value="MFS_sugar_transport-like"/>
</dbReference>
<evidence type="ECO:0000256" key="4">
    <source>
        <dbReference type="ARBA" id="ARBA00023136"/>
    </source>
</evidence>
<dbReference type="PROSITE" id="PS50850">
    <property type="entry name" value="MFS"/>
    <property type="match status" value="1"/>
</dbReference>
<organism evidence="7 8">
    <name type="scientific">Diaphorina citri</name>
    <name type="common">Asian citrus psyllid</name>
    <dbReference type="NCBI Taxonomy" id="121845"/>
    <lineage>
        <taxon>Eukaryota</taxon>
        <taxon>Metazoa</taxon>
        <taxon>Ecdysozoa</taxon>
        <taxon>Arthropoda</taxon>
        <taxon>Hexapoda</taxon>
        <taxon>Insecta</taxon>
        <taxon>Pterygota</taxon>
        <taxon>Neoptera</taxon>
        <taxon>Paraneoptera</taxon>
        <taxon>Hemiptera</taxon>
        <taxon>Sternorrhyncha</taxon>
        <taxon>Psylloidea</taxon>
        <taxon>Psyllidae</taxon>
        <taxon>Diaphorininae</taxon>
        <taxon>Diaphorina</taxon>
    </lineage>
</organism>
<dbReference type="InterPro" id="IPR036259">
    <property type="entry name" value="MFS_trans_sf"/>
</dbReference>
<keyword evidence="3 5" id="KW-1133">Transmembrane helix</keyword>
<dbReference type="Proteomes" id="UP000079169">
    <property type="component" value="Unplaced"/>
</dbReference>
<reference evidence="8" key="1">
    <citation type="submission" date="2025-08" db="UniProtKB">
        <authorList>
            <consortium name="RefSeq"/>
        </authorList>
    </citation>
    <scope>IDENTIFICATION</scope>
</reference>
<dbReference type="GO" id="GO:0022857">
    <property type="term" value="F:transmembrane transporter activity"/>
    <property type="evidence" value="ECO:0007669"/>
    <property type="project" value="InterPro"/>
</dbReference>
<keyword evidence="2 5" id="KW-0812">Transmembrane</keyword>
<keyword evidence="7" id="KW-1185">Reference proteome</keyword>
<dbReference type="STRING" id="121845.A0A3Q0ITK9"/>
<dbReference type="PANTHER" id="PTHR24064">
    <property type="entry name" value="SOLUTE CARRIER FAMILY 22 MEMBER"/>
    <property type="match status" value="1"/>
</dbReference>
<feature type="transmembrane region" description="Helical" evidence="5">
    <location>
        <begin position="35"/>
        <end position="55"/>
    </location>
</feature>
<protein>
    <submittedName>
        <fullName evidence="8">Organic cation transporter protein-like</fullName>
    </submittedName>
</protein>
<dbReference type="AlphaFoldDB" id="A0A3Q0ITK9"/>
<evidence type="ECO:0000256" key="1">
    <source>
        <dbReference type="ARBA" id="ARBA00004141"/>
    </source>
</evidence>
<proteinExistence type="predicted"/>
<evidence type="ECO:0000256" key="3">
    <source>
        <dbReference type="ARBA" id="ARBA00022989"/>
    </source>
</evidence>
<evidence type="ECO:0000313" key="7">
    <source>
        <dbReference type="Proteomes" id="UP000079169"/>
    </source>
</evidence>
<dbReference type="Gene3D" id="1.20.1250.20">
    <property type="entry name" value="MFS general substrate transporter like domains"/>
    <property type="match status" value="1"/>
</dbReference>
<comment type="subcellular location">
    <subcellularLocation>
        <location evidence="1">Membrane</location>
        <topology evidence="1">Multi-pass membrane protein</topology>
    </subcellularLocation>
</comment>
<evidence type="ECO:0000256" key="2">
    <source>
        <dbReference type="ARBA" id="ARBA00022692"/>
    </source>
</evidence>
<feature type="transmembrane region" description="Helical" evidence="5">
    <location>
        <begin position="93"/>
        <end position="114"/>
    </location>
</feature>
<evidence type="ECO:0000256" key="5">
    <source>
        <dbReference type="SAM" id="Phobius"/>
    </source>
</evidence>
<dbReference type="Pfam" id="PF00083">
    <property type="entry name" value="Sugar_tr"/>
    <property type="match status" value="1"/>
</dbReference>
<evidence type="ECO:0000259" key="6">
    <source>
        <dbReference type="PROSITE" id="PS50850"/>
    </source>
</evidence>
<accession>A0A3Q0ITK9</accession>
<dbReference type="InterPro" id="IPR020846">
    <property type="entry name" value="MFS_dom"/>
</dbReference>
<feature type="domain" description="Major facilitator superfamily (MFS) profile" evidence="6">
    <location>
        <begin position="1"/>
        <end position="211"/>
    </location>
</feature>
<dbReference type="KEGG" id="dci:113467558"/>
<feature type="transmembrane region" description="Helical" evidence="5">
    <location>
        <begin position="148"/>
        <end position="169"/>
    </location>
</feature>